<proteinExistence type="predicted"/>
<feature type="transmembrane region" description="Helical" evidence="14">
    <location>
        <begin position="592"/>
        <end position="619"/>
    </location>
</feature>
<dbReference type="EMBL" id="CP059660">
    <property type="protein sequence ID" value="QRW17507.1"/>
    <property type="molecule type" value="Genomic_DNA"/>
</dbReference>
<reference evidence="15" key="1">
    <citation type="submission" date="2020-05" db="EMBL/GenBank/DDBJ databases">
        <title>Evolutionary and genomic comparisons of hybrid uninucleate and nonhybrid Rhizoctonia fungi.</title>
        <authorList>
            <person name="Li C."/>
            <person name="Chen X."/>
        </authorList>
    </citation>
    <scope>NUCLEOTIDE SEQUENCE</scope>
    <source>
        <strain evidence="15">AG-1 IA</strain>
    </source>
</reference>
<evidence type="ECO:0000256" key="13">
    <source>
        <dbReference type="SAM" id="MobiDB-lite"/>
    </source>
</evidence>
<evidence type="ECO:0000313" key="16">
    <source>
        <dbReference type="Proteomes" id="UP000650533"/>
    </source>
</evidence>
<feature type="transmembrane region" description="Helical" evidence="14">
    <location>
        <begin position="272"/>
        <end position="288"/>
    </location>
</feature>
<evidence type="ECO:0000256" key="5">
    <source>
        <dbReference type="ARBA" id="ARBA00022692"/>
    </source>
</evidence>
<evidence type="ECO:0000256" key="12">
    <source>
        <dbReference type="SAM" id="Coils"/>
    </source>
</evidence>
<keyword evidence="3" id="KW-0489">Methyltransferase</keyword>
<keyword evidence="11" id="KW-1208">Phospholipid metabolism</keyword>
<dbReference type="RefSeq" id="XP_043177744.1">
    <property type="nucleotide sequence ID" value="XM_043322248.1"/>
</dbReference>
<evidence type="ECO:0000256" key="11">
    <source>
        <dbReference type="ARBA" id="ARBA00023264"/>
    </source>
</evidence>
<evidence type="ECO:0000256" key="6">
    <source>
        <dbReference type="ARBA" id="ARBA00022824"/>
    </source>
</evidence>
<feature type="transmembrane region" description="Helical" evidence="14">
    <location>
        <begin position="240"/>
        <end position="260"/>
    </location>
</feature>
<keyword evidence="7 14" id="KW-1133">Transmembrane helix</keyword>
<keyword evidence="6" id="KW-0256">Endoplasmic reticulum</keyword>
<dbReference type="Pfam" id="PF04191">
    <property type="entry name" value="PEMT"/>
    <property type="match status" value="2"/>
</dbReference>
<organism evidence="15 16">
    <name type="scientific">Rhizoctonia solani</name>
    <dbReference type="NCBI Taxonomy" id="456999"/>
    <lineage>
        <taxon>Eukaryota</taxon>
        <taxon>Fungi</taxon>
        <taxon>Dikarya</taxon>
        <taxon>Basidiomycota</taxon>
        <taxon>Agaricomycotina</taxon>
        <taxon>Agaricomycetes</taxon>
        <taxon>Cantharellales</taxon>
        <taxon>Ceratobasidiaceae</taxon>
        <taxon>Rhizoctonia</taxon>
    </lineage>
</organism>
<dbReference type="GeneID" id="67024711"/>
<dbReference type="GO" id="GO:0006656">
    <property type="term" value="P:phosphatidylcholine biosynthetic process"/>
    <property type="evidence" value="ECO:0007669"/>
    <property type="project" value="UniProtKB-UniPathway"/>
</dbReference>
<keyword evidence="3" id="KW-0808">Transferase</keyword>
<evidence type="ECO:0000256" key="7">
    <source>
        <dbReference type="ARBA" id="ARBA00022989"/>
    </source>
</evidence>
<dbReference type="GO" id="GO:0004608">
    <property type="term" value="F:phosphatidylethanolamine N-methyltransferase activity"/>
    <property type="evidence" value="ECO:0007669"/>
    <property type="project" value="TreeGrafter"/>
</dbReference>
<evidence type="ECO:0000256" key="1">
    <source>
        <dbReference type="ARBA" id="ARBA00004127"/>
    </source>
</evidence>
<evidence type="ECO:0000256" key="14">
    <source>
        <dbReference type="SAM" id="Phobius"/>
    </source>
</evidence>
<evidence type="ECO:0000256" key="2">
    <source>
        <dbReference type="ARBA" id="ARBA00022516"/>
    </source>
</evidence>
<evidence type="ECO:0000256" key="9">
    <source>
        <dbReference type="ARBA" id="ARBA00023136"/>
    </source>
</evidence>
<dbReference type="AlphaFoldDB" id="A0A8H8NSN5"/>
<name>A0A8H8NSN5_9AGAM</name>
<accession>A0A8H8NSN5</accession>
<feature type="region of interest" description="Disordered" evidence="13">
    <location>
        <begin position="444"/>
        <end position="463"/>
    </location>
</feature>
<keyword evidence="2" id="KW-0444">Lipid biosynthesis</keyword>
<dbReference type="PANTHER" id="PTHR32138">
    <property type="entry name" value="PHOSPHATIDYLETHANOLAMINE N-METHYLTRANSFERASE"/>
    <property type="match status" value="1"/>
</dbReference>
<keyword evidence="10" id="KW-0594">Phospholipid biosynthesis</keyword>
<keyword evidence="8" id="KW-0443">Lipid metabolism</keyword>
<keyword evidence="5 14" id="KW-0812">Transmembrane</keyword>
<dbReference type="Proteomes" id="UP000650533">
    <property type="component" value="Chromosome 3"/>
</dbReference>
<dbReference type="InterPro" id="IPR007318">
    <property type="entry name" value="Phopholipid_MeTrfase"/>
</dbReference>
<dbReference type="UniPathway" id="UPA00753"/>
<feature type="compositionally biased region" description="Basic residues" evidence="13">
    <location>
        <begin position="451"/>
        <end position="463"/>
    </location>
</feature>
<evidence type="ECO:0000256" key="3">
    <source>
        <dbReference type="ARBA" id="ARBA00022603"/>
    </source>
</evidence>
<feature type="transmembrane region" description="Helical" evidence="14">
    <location>
        <begin position="351"/>
        <end position="370"/>
    </location>
</feature>
<dbReference type="GO" id="GO:0012505">
    <property type="term" value="C:endomembrane system"/>
    <property type="evidence" value="ECO:0007669"/>
    <property type="project" value="UniProtKB-SubCell"/>
</dbReference>
<comment type="subcellular location">
    <subcellularLocation>
        <location evidence="1">Endomembrane system</location>
        <topology evidence="1">Multi-pass membrane protein</topology>
    </subcellularLocation>
</comment>
<keyword evidence="4" id="KW-0949">S-adenosyl-L-methionine</keyword>
<evidence type="ECO:0000256" key="10">
    <source>
        <dbReference type="ARBA" id="ARBA00023209"/>
    </source>
</evidence>
<evidence type="ECO:0000256" key="4">
    <source>
        <dbReference type="ARBA" id="ARBA00022691"/>
    </source>
</evidence>
<dbReference type="GO" id="GO:0032259">
    <property type="term" value="P:methylation"/>
    <property type="evidence" value="ECO:0007669"/>
    <property type="project" value="UniProtKB-KW"/>
</dbReference>
<dbReference type="KEGG" id="rsx:RhiXN_02429"/>
<protein>
    <submittedName>
        <fullName evidence="15">Methylene-fatty-acyl-phospholipid synthase</fullName>
    </submittedName>
</protein>
<feature type="transmembrane region" description="Helical" evidence="14">
    <location>
        <begin position="554"/>
        <end position="580"/>
    </location>
</feature>
<gene>
    <name evidence="15" type="ORF">RhiXN_02429</name>
</gene>
<keyword evidence="9 14" id="KW-0472">Membrane</keyword>
<evidence type="ECO:0000256" key="8">
    <source>
        <dbReference type="ARBA" id="ARBA00023098"/>
    </source>
</evidence>
<keyword evidence="12" id="KW-0175">Coiled coil</keyword>
<feature type="coiled-coil region" evidence="12">
    <location>
        <begin position="83"/>
        <end position="110"/>
    </location>
</feature>
<dbReference type="PANTHER" id="PTHR32138:SF0">
    <property type="entry name" value="PHOSPHATIDYLETHANOLAMINE N-METHYLTRANSFERASE"/>
    <property type="match status" value="1"/>
</dbReference>
<evidence type="ECO:0000313" key="15">
    <source>
        <dbReference type="EMBL" id="QRW17507.1"/>
    </source>
</evidence>
<sequence>MSANTRTQPSPTILGTSIHPNIAALMSFNPSAVIDRLDRIDANTAEILQNHAGLQANLTDHQEQVRQSFTSQSHQILGLNSSLESSQANINRLSTDINNLSRKVEGVSRKVDRVETGIQELRTQMGQILDVLSTFRQRELSKPSESKDYRSSEDDIQALFLVYFPFWRLAYDADLGWVLTKQSKRRWIVKQVQVQGWLDNERRSKVYEWIRNELRNKMVINYSFDELPVEYNTWILFRQVVDIILINDFLSYCIFAFTVFRVPDGLSLSSHALRWLVGFDLILFNLWVKTEAHHIVKDYGWYWGDDFFERGRLVPSPSPDSSGTVFDTSLGFDGVFEMAAHPVYSVGYAGYYGLSLIAGSYALFFVSLWAHAMQFGFLVWFDNPSKLGPANLSTPVHTDAKTETKAEVEAEPNTLSPASPSRSVTVHTLHIRTDSDSLIRVDNDSEAERVKSHRPRHSRNKSTSKHDLFAHYFRKDVVGLKNINLLRASDLKLDLLTLYIVLPSILLNTTATYLLHALAWRVFHSFVLGGILRAQSKGKRLVRHFVETFEILRVFGWFFGYFFISDYLAQLSYTGIYQFLNNPERTMSGATIFGLALTSTSHAVFSVAVASVGVHWWFLSFVERLHMKKLYGDSIRKEAGLTKD</sequence>
<feature type="transmembrane region" description="Helical" evidence="14">
    <location>
        <begin position="491"/>
        <end position="507"/>
    </location>
</feature>